<dbReference type="Proteomes" id="UP000184314">
    <property type="component" value="Unassembled WGS sequence"/>
</dbReference>
<feature type="transmembrane region" description="Helical" evidence="2">
    <location>
        <begin position="26"/>
        <end position="45"/>
    </location>
</feature>
<keyword evidence="4" id="KW-1185">Reference proteome</keyword>
<keyword evidence="2" id="KW-0812">Transmembrane</keyword>
<evidence type="ECO:0000256" key="2">
    <source>
        <dbReference type="SAM" id="Phobius"/>
    </source>
</evidence>
<feature type="region of interest" description="Disordered" evidence="1">
    <location>
        <begin position="1"/>
        <end position="21"/>
    </location>
</feature>
<gene>
    <name evidence="3" type="ORF">SAMN04488007_3476</name>
</gene>
<evidence type="ECO:0000313" key="3">
    <source>
        <dbReference type="EMBL" id="SHK63925.1"/>
    </source>
</evidence>
<protein>
    <submittedName>
        <fullName evidence="3">Uncharacterized protein</fullName>
    </submittedName>
</protein>
<evidence type="ECO:0000256" key="1">
    <source>
        <dbReference type="SAM" id="MobiDB-lite"/>
    </source>
</evidence>
<name>A0A1M6U3Q9_9FLAO</name>
<dbReference type="AlphaFoldDB" id="A0A1M6U3Q9"/>
<evidence type="ECO:0000313" key="4">
    <source>
        <dbReference type="Proteomes" id="UP000184314"/>
    </source>
</evidence>
<feature type="transmembrane region" description="Helical" evidence="2">
    <location>
        <begin position="57"/>
        <end position="78"/>
    </location>
</feature>
<feature type="compositionally biased region" description="Polar residues" evidence="1">
    <location>
        <begin position="12"/>
        <end position="21"/>
    </location>
</feature>
<organism evidence="3 4">
    <name type="scientific">Maribacter aquivivus</name>
    <dbReference type="NCBI Taxonomy" id="228958"/>
    <lineage>
        <taxon>Bacteria</taxon>
        <taxon>Pseudomonadati</taxon>
        <taxon>Bacteroidota</taxon>
        <taxon>Flavobacteriia</taxon>
        <taxon>Flavobacteriales</taxon>
        <taxon>Flavobacteriaceae</taxon>
        <taxon>Maribacter</taxon>
    </lineage>
</organism>
<accession>A0A1M6U3Q9</accession>
<sequence>MELNVKEPEVSPDTQTTKQEQPTQNVGVLALILVVFKTGDFLVPNQKLNAFVFYNSLLFLISFDLLLFKFSLNLYILYFDLKNQLSNDYIWCVTLEA</sequence>
<dbReference type="EMBL" id="FQZX01000003">
    <property type="protein sequence ID" value="SHK63925.1"/>
    <property type="molecule type" value="Genomic_DNA"/>
</dbReference>
<proteinExistence type="predicted"/>
<keyword evidence="2" id="KW-0472">Membrane</keyword>
<keyword evidence="2" id="KW-1133">Transmembrane helix</keyword>
<reference evidence="4" key="1">
    <citation type="submission" date="2016-11" db="EMBL/GenBank/DDBJ databases">
        <authorList>
            <person name="Varghese N."/>
            <person name="Submissions S."/>
        </authorList>
    </citation>
    <scope>NUCLEOTIDE SEQUENCE [LARGE SCALE GENOMIC DNA]</scope>
    <source>
        <strain evidence="4">DSM 16478</strain>
    </source>
</reference>